<dbReference type="EMBL" id="ML143471">
    <property type="protein sequence ID" value="TBU24852.1"/>
    <property type="molecule type" value="Genomic_DNA"/>
</dbReference>
<reference evidence="2" key="1">
    <citation type="submission" date="2019-01" db="EMBL/GenBank/DDBJ databases">
        <title>Draft genome sequences of three monokaryotic isolates of the white-rot basidiomycete fungus Dichomitus squalens.</title>
        <authorList>
            <consortium name="DOE Joint Genome Institute"/>
            <person name="Lopez S.C."/>
            <person name="Andreopoulos B."/>
            <person name="Pangilinan J."/>
            <person name="Lipzen A."/>
            <person name="Riley R."/>
            <person name="Ahrendt S."/>
            <person name="Ng V."/>
            <person name="Barry K."/>
            <person name="Daum C."/>
            <person name="Grigoriev I.V."/>
            <person name="Hilden K.S."/>
            <person name="Makela M.R."/>
            <person name="de Vries R.P."/>
        </authorList>
    </citation>
    <scope>NUCLEOTIDE SEQUENCE [LARGE SCALE GENOMIC DNA]</scope>
    <source>
        <strain evidence="2">OM18370.1</strain>
    </source>
</reference>
<gene>
    <name evidence="2" type="ORF">BD311DRAFT_765678</name>
</gene>
<proteinExistence type="predicted"/>
<evidence type="ECO:0000313" key="2">
    <source>
        <dbReference type="EMBL" id="TBU24852.1"/>
    </source>
</evidence>
<accession>A0A4Q9MFK0</accession>
<dbReference type="Proteomes" id="UP000292957">
    <property type="component" value="Unassembled WGS sequence"/>
</dbReference>
<dbReference type="AlphaFoldDB" id="A0A4Q9MFK0"/>
<name>A0A4Q9MFK0_9APHY</name>
<feature type="region of interest" description="Disordered" evidence="1">
    <location>
        <begin position="1"/>
        <end position="20"/>
    </location>
</feature>
<organism evidence="2">
    <name type="scientific">Dichomitus squalens</name>
    <dbReference type="NCBI Taxonomy" id="114155"/>
    <lineage>
        <taxon>Eukaryota</taxon>
        <taxon>Fungi</taxon>
        <taxon>Dikarya</taxon>
        <taxon>Basidiomycota</taxon>
        <taxon>Agaricomycotina</taxon>
        <taxon>Agaricomycetes</taxon>
        <taxon>Polyporales</taxon>
        <taxon>Polyporaceae</taxon>
        <taxon>Dichomitus</taxon>
    </lineage>
</organism>
<evidence type="ECO:0000256" key="1">
    <source>
        <dbReference type="SAM" id="MobiDB-lite"/>
    </source>
</evidence>
<feature type="compositionally biased region" description="Basic residues" evidence="1">
    <location>
        <begin position="1"/>
        <end position="18"/>
    </location>
</feature>
<protein>
    <submittedName>
        <fullName evidence="2">Uncharacterized protein</fullName>
    </submittedName>
</protein>
<sequence length="164" mass="18337">MIRAPGRHTRRGRGRSPHGMHACADKRAAYLHRSGPEELGRAVAGETREDRCAGLRGARTGDRVKWQVSGPHEQVGGSARSRHGKLSDLVTHLMFCGLTWRPAQVTRIFGRLLVEYVQHVELICFAMGLCSKPNRFGANPSHGNARGVCIKVRLDQRVWRMIDH</sequence>